<organism evidence="4">
    <name type="scientific">Timema tahoe</name>
    <dbReference type="NCBI Taxonomy" id="61484"/>
    <lineage>
        <taxon>Eukaryota</taxon>
        <taxon>Metazoa</taxon>
        <taxon>Ecdysozoa</taxon>
        <taxon>Arthropoda</taxon>
        <taxon>Hexapoda</taxon>
        <taxon>Insecta</taxon>
        <taxon>Pterygota</taxon>
        <taxon>Neoptera</taxon>
        <taxon>Polyneoptera</taxon>
        <taxon>Phasmatodea</taxon>
        <taxon>Timematodea</taxon>
        <taxon>Timematoidea</taxon>
        <taxon>Timematidae</taxon>
        <taxon>Timema</taxon>
    </lineage>
</organism>
<reference evidence="4" key="1">
    <citation type="submission" date="2020-11" db="EMBL/GenBank/DDBJ databases">
        <authorList>
            <person name="Tran Van P."/>
        </authorList>
    </citation>
    <scope>NUCLEOTIDE SEQUENCE</scope>
</reference>
<keyword evidence="2" id="KW-0560">Oxidoreductase</keyword>
<dbReference type="InterPro" id="IPR036291">
    <property type="entry name" value="NAD(P)-bd_dom_sf"/>
</dbReference>
<dbReference type="Gene3D" id="3.40.50.720">
    <property type="entry name" value="NAD(P)-binding Rossmann-like Domain"/>
    <property type="match status" value="1"/>
</dbReference>
<sequence>MELDSSELSPHHGVKPSTYGSSTISRTRWSYPHTGGHAGLDVRLICSGLAVMRRIFWNLNLNASHGTPTLVDTKIKIAVMNFSSIYVTQPNKSPTTYRYNDRLNGYVLAASIVAVVTGASSGIGAAIAQELVKKGLQVVGLDRQELGVHIVGSKWSEISGRALPQVAWRGMSVPAGALADLGAIRSRAWWDTQRGRPLEENVECTPGTFHHIKCDISNDEEIMAAFEWLRNNRNGLDILLESFTARIAVVSPIITQQ</sequence>
<evidence type="ECO:0000256" key="2">
    <source>
        <dbReference type="ARBA" id="ARBA00023002"/>
    </source>
</evidence>
<accession>A0A7R9IAN9</accession>
<evidence type="ECO:0000256" key="1">
    <source>
        <dbReference type="ARBA" id="ARBA00006484"/>
    </source>
</evidence>
<dbReference type="PANTHER" id="PTHR43115:SF4">
    <property type="entry name" value="DEHYDROGENASE_REDUCTASE SDR FAMILY MEMBER 11"/>
    <property type="match status" value="1"/>
</dbReference>
<dbReference type="EMBL" id="OE000428">
    <property type="protein sequence ID" value="CAD7453793.1"/>
    <property type="molecule type" value="Genomic_DNA"/>
</dbReference>
<evidence type="ECO:0000313" key="4">
    <source>
        <dbReference type="EMBL" id="CAD7453793.1"/>
    </source>
</evidence>
<dbReference type="Pfam" id="PF00106">
    <property type="entry name" value="adh_short"/>
    <property type="match status" value="1"/>
</dbReference>
<comment type="similarity">
    <text evidence="1">Belongs to the short-chain dehydrogenases/reductases (SDR) family.</text>
</comment>
<protein>
    <submittedName>
        <fullName evidence="4">Uncharacterized protein</fullName>
    </submittedName>
</protein>
<dbReference type="InterPro" id="IPR002347">
    <property type="entry name" value="SDR_fam"/>
</dbReference>
<name>A0A7R9IAN9_9NEOP</name>
<dbReference type="SUPFAM" id="SSF51735">
    <property type="entry name" value="NAD(P)-binding Rossmann-fold domains"/>
    <property type="match status" value="1"/>
</dbReference>
<feature type="region of interest" description="Disordered" evidence="3">
    <location>
        <begin position="1"/>
        <end position="23"/>
    </location>
</feature>
<dbReference type="AlphaFoldDB" id="A0A7R9IAN9"/>
<proteinExistence type="inferred from homology"/>
<dbReference type="PANTHER" id="PTHR43115">
    <property type="entry name" value="DEHYDROGENASE/REDUCTASE SDR FAMILY MEMBER 11"/>
    <property type="match status" value="1"/>
</dbReference>
<dbReference type="GO" id="GO:0016491">
    <property type="term" value="F:oxidoreductase activity"/>
    <property type="evidence" value="ECO:0007669"/>
    <property type="project" value="UniProtKB-KW"/>
</dbReference>
<evidence type="ECO:0000256" key="3">
    <source>
        <dbReference type="SAM" id="MobiDB-lite"/>
    </source>
</evidence>
<gene>
    <name evidence="4" type="ORF">TTEB3V08_LOCUS1916</name>
</gene>